<keyword evidence="4" id="KW-1185">Reference proteome</keyword>
<dbReference type="EMBL" id="SDWV01000004">
    <property type="protein sequence ID" value="RYC13310.1"/>
    <property type="molecule type" value="Genomic_DNA"/>
</dbReference>
<evidence type="ECO:0000313" key="3">
    <source>
        <dbReference type="EMBL" id="RYC13310.1"/>
    </source>
</evidence>
<evidence type="ECO:0000313" key="4">
    <source>
        <dbReference type="Proteomes" id="UP000291101"/>
    </source>
</evidence>
<feature type="chain" id="PRO_5038487025" description="EfeO-type cupredoxin-like domain-containing protein" evidence="2">
    <location>
        <begin position="21"/>
        <end position="127"/>
    </location>
</feature>
<keyword evidence="2" id="KW-0732">Signal</keyword>
<accession>A0A4Q2T7X7</accession>
<gene>
    <name evidence="3" type="ORF">EUA94_05395</name>
</gene>
<organism evidence="3 4">
    <name type="scientific">Nocardioides zhouii</name>
    <dbReference type="NCBI Taxonomy" id="1168729"/>
    <lineage>
        <taxon>Bacteria</taxon>
        <taxon>Bacillati</taxon>
        <taxon>Actinomycetota</taxon>
        <taxon>Actinomycetes</taxon>
        <taxon>Propionibacteriales</taxon>
        <taxon>Nocardioidaceae</taxon>
        <taxon>Nocardioides</taxon>
    </lineage>
</organism>
<dbReference type="PROSITE" id="PS51257">
    <property type="entry name" value="PROKAR_LIPOPROTEIN"/>
    <property type="match status" value="1"/>
</dbReference>
<evidence type="ECO:0008006" key="5">
    <source>
        <dbReference type="Google" id="ProtNLM"/>
    </source>
</evidence>
<dbReference type="Proteomes" id="UP000291101">
    <property type="component" value="Unassembled WGS sequence"/>
</dbReference>
<proteinExistence type="predicted"/>
<comment type="caution">
    <text evidence="3">The sequence shown here is derived from an EMBL/GenBank/DDBJ whole genome shotgun (WGS) entry which is preliminary data.</text>
</comment>
<protein>
    <recommendedName>
        <fullName evidence="5">EfeO-type cupredoxin-like domain-containing protein</fullName>
    </recommendedName>
</protein>
<evidence type="ECO:0000256" key="1">
    <source>
        <dbReference type="SAM" id="MobiDB-lite"/>
    </source>
</evidence>
<feature type="region of interest" description="Disordered" evidence="1">
    <location>
        <begin position="23"/>
        <end position="42"/>
    </location>
</feature>
<dbReference type="AlphaFoldDB" id="A0A4Q2T7X7"/>
<dbReference type="OrthoDB" id="3748691at2"/>
<reference evidence="3 4" key="1">
    <citation type="submission" date="2019-01" db="EMBL/GenBank/DDBJ databases">
        <title>Novel species of Nocardioides.</title>
        <authorList>
            <person name="Liu Q."/>
            <person name="X Y.-H."/>
        </authorList>
    </citation>
    <scope>NUCLEOTIDE SEQUENCE [LARGE SCALE GENOMIC DNA]</scope>
    <source>
        <strain evidence="3 4">HLT2-9</strain>
    </source>
</reference>
<dbReference type="RefSeq" id="WP_129425467.1">
    <property type="nucleotide sequence ID" value="NZ_SDWV01000004.1"/>
</dbReference>
<evidence type="ECO:0000256" key="2">
    <source>
        <dbReference type="SAM" id="SignalP"/>
    </source>
</evidence>
<name>A0A4Q2T7X7_9ACTN</name>
<sequence>MRLSAVAVPLVLVLAASLTACGGSDDADPPASSQGATADGDDVAITVTREGDAFTPNGERVELAVDQTLVLTIDADEAGELHVHSTPEQEIEYDAGTSEHELTIDRPGVVEVESHEPDIVLLQLEVR</sequence>
<feature type="signal peptide" evidence="2">
    <location>
        <begin position="1"/>
        <end position="20"/>
    </location>
</feature>